<evidence type="ECO:0000313" key="2">
    <source>
        <dbReference type="EMBL" id="ASJ00390.1"/>
    </source>
</evidence>
<dbReference type="KEGG" id="tgg:A3K92_02270"/>
<dbReference type="OrthoDB" id="70111at2157"/>
<dbReference type="EMBL" id="CP014855">
    <property type="protein sequence ID" value="ASJ00390.1"/>
    <property type="molecule type" value="Genomic_DNA"/>
</dbReference>
<keyword evidence="3" id="KW-1185">Reference proteome</keyword>
<feature type="domain" description="PIN" evidence="1">
    <location>
        <begin position="1"/>
        <end position="114"/>
    </location>
</feature>
<dbReference type="InterPro" id="IPR029060">
    <property type="entry name" value="PIN-like_dom_sf"/>
</dbReference>
<dbReference type="SUPFAM" id="SSF88723">
    <property type="entry name" value="PIN domain-like"/>
    <property type="match status" value="1"/>
</dbReference>
<reference evidence="2 3" key="1">
    <citation type="submission" date="2016-03" db="EMBL/GenBank/DDBJ databases">
        <title>Complete genome sequence of Thermococcus gorgonarius.</title>
        <authorList>
            <person name="Oger P.M."/>
        </authorList>
    </citation>
    <scope>NUCLEOTIDE SEQUENCE [LARGE SCALE GENOMIC DNA]</scope>
    <source>
        <strain evidence="2 3">W-12</strain>
    </source>
</reference>
<proteinExistence type="predicted"/>
<evidence type="ECO:0000259" key="1">
    <source>
        <dbReference type="SMART" id="SM00670"/>
    </source>
</evidence>
<dbReference type="Proteomes" id="UP000250134">
    <property type="component" value="Chromosome"/>
</dbReference>
<dbReference type="AlphaFoldDB" id="A0A2Z2M3T1"/>
<dbReference type="CDD" id="cd09881">
    <property type="entry name" value="PIN_VapC4-5_FitB-like"/>
    <property type="match status" value="1"/>
</dbReference>
<gene>
    <name evidence="2" type="ORF">A3K92_02270</name>
</gene>
<name>A0A2Z2M3T1_THEGO</name>
<dbReference type="Gene3D" id="3.40.50.1010">
    <property type="entry name" value="5'-nuclease"/>
    <property type="match status" value="1"/>
</dbReference>
<sequence>MKVVLDTNVFNDRRFLEWLIESPFQPVTSSGVYMEVLYRYARRKGLLEAKSKVKAVFESISLEIMDFDEESAEIVVQSALGRWDFSKNARDYMIGSLAVKLNAPLVTNNKKHFEWLPEVYTPAEFMEKFGSS</sequence>
<accession>A0A2Z2M3T1</accession>
<protein>
    <submittedName>
        <fullName evidence="2">Twitching motility protein PilT</fullName>
    </submittedName>
</protein>
<dbReference type="RefSeq" id="WP_088884729.1">
    <property type="nucleotide sequence ID" value="NZ_CP014855.1"/>
</dbReference>
<dbReference type="SMART" id="SM00670">
    <property type="entry name" value="PINc"/>
    <property type="match status" value="1"/>
</dbReference>
<dbReference type="GeneID" id="33331336"/>
<dbReference type="Pfam" id="PF01850">
    <property type="entry name" value="PIN"/>
    <property type="match status" value="1"/>
</dbReference>
<dbReference type="InterPro" id="IPR002716">
    <property type="entry name" value="PIN_dom"/>
</dbReference>
<organism evidence="2 3">
    <name type="scientific">Thermococcus gorgonarius</name>
    <dbReference type="NCBI Taxonomy" id="71997"/>
    <lineage>
        <taxon>Archaea</taxon>
        <taxon>Methanobacteriati</taxon>
        <taxon>Methanobacteriota</taxon>
        <taxon>Thermococci</taxon>
        <taxon>Thermococcales</taxon>
        <taxon>Thermococcaceae</taxon>
        <taxon>Thermococcus</taxon>
    </lineage>
</organism>
<evidence type="ECO:0000313" key="3">
    <source>
        <dbReference type="Proteomes" id="UP000250134"/>
    </source>
</evidence>